<dbReference type="EMBL" id="JACCBS010000003">
    <property type="protein sequence ID" value="NYE58326.1"/>
    <property type="molecule type" value="Genomic_DNA"/>
</dbReference>
<dbReference type="PANTHER" id="PTHR43475">
    <property type="entry name" value="METHYLTHIORIBOSE-1-PHOSPHATE ISOMERASE"/>
    <property type="match status" value="1"/>
</dbReference>
<feature type="site" description="Transition state stabilizer" evidence="2">
    <location>
        <position position="153"/>
    </location>
</feature>
<evidence type="ECO:0000256" key="1">
    <source>
        <dbReference type="ARBA" id="ARBA00023235"/>
    </source>
</evidence>
<dbReference type="Proteomes" id="UP000604066">
    <property type="component" value="Unassembled WGS sequence"/>
</dbReference>
<dbReference type="RefSeq" id="WP_028052551.1">
    <property type="nucleotide sequence ID" value="NZ_ATYG01000022.1"/>
</dbReference>
<dbReference type="InterPro" id="IPR000649">
    <property type="entry name" value="IF-2B-related"/>
</dbReference>
<accession>A0ABX2RAW3</accession>
<dbReference type="InterPro" id="IPR042529">
    <property type="entry name" value="IF_2B-like_C"/>
</dbReference>
<feature type="binding site" evidence="2">
    <location>
        <begin position="44"/>
        <end position="46"/>
    </location>
    <ligand>
        <name>substrate</name>
    </ligand>
</feature>
<comment type="similarity">
    <text evidence="2">Belongs to the EIF-2B alpha/beta/delta subunits family. MtnA subfamily.</text>
</comment>
<feature type="binding site" evidence="2">
    <location>
        <begin position="243"/>
        <end position="244"/>
    </location>
    <ligand>
        <name>substrate</name>
    </ligand>
</feature>
<dbReference type="NCBIfam" id="NF004326">
    <property type="entry name" value="PRK05720.1"/>
    <property type="match status" value="1"/>
</dbReference>
<protein>
    <recommendedName>
        <fullName evidence="2">Methylthioribose-1-phosphate isomerase</fullName>
        <shortName evidence="2">M1Pi</shortName>
        <shortName evidence="2">MTR-1-P isomerase</shortName>
        <ecNumber evidence="2">5.3.1.23</ecNumber>
    </recommendedName>
    <alternativeName>
        <fullName evidence="2">S-methyl-5-thioribose-1-phosphate isomerase</fullName>
    </alternativeName>
</protein>
<dbReference type="Gene3D" id="1.20.120.420">
    <property type="entry name" value="translation initiation factor eif-2b, domain 1"/>
    <property type="match status" value="1"/>
</dbReference>
<organism evidence="3 4">
    <name type="scientific">Carboxydothermus ferrireducens DSM 11255</name>
    <dbReference type="NCBI Taxonomy" id="1119529"/>
    <lineage>
        <taxon>Bacteria</taxon>
        <taxon>Bacillati</taxon>
        <taxon>Bacillota</taxon>
        <taxon>Clostridia</taxon>
        <taxon>Thermoanaerobacterales</taxon>
        <taxon>Thermoanaerobacteraceae</taxon>
        <taxon>Carboxydothermus</taxon>
    </lineage>
</organism>
<gene>
    <name evidence="2" type="primary">mtnA</name>
    <name evidence="3" type="ORF">HDG70_002077</name>
</gene>
<dbReference type="EC" id="5.3.1.23" evidence="2"/>
<reference evidence="3 4" key="1">
    <citation type="submission" date="2020-07" db="EMBL/GenBank/DDBJ databases">
        <title>Genomic Encyclopedia of Type Strains, Phase III (KMG-III): the genomes of soil and plant-associated and newly described type strains.</title>
        <authorList>
            <person name="Whitman W."/>
        </authorList>
    </citation>
    <scope>NUCLEOTIDE SEQUENCE [LARGE SCALE GENOMIC DNA]</scope>
    <source>
        <strain evidence="3 4">DSM 11255</strain>
    </source>
</reference>
<keyword evidence="2" id="KW-0486">Methionine biosynthesis</keyword>
<evidence type="ECO:0000256" key="2">
    <source>
        <dbReference type="HAMAP-Rule" id="MF_01678"/>
    </source>
</evidence>
<proteinExistence type="inferred from homology"/>
<dbReference type="InterPro" id="IPR037171">
    <property type="entry name" value="NagB/RpiA_transferase-like"/>
</dbReference>
<dbReference type="NCBIfam" id="TIGR00512">
    <property type="entry name" value="salvage_mtnA"/>
    <property type="match status" value="1"/>
</dbReference>
<name>A0ABX2RAW3_9THEO</name>
<dbReference type="SUPFAM" id="SSF100950">
    <property type="entry name" value="NagB/RpiA/CoA transferase-like"/>
    <property type="match status" value="1"/>
</dbReference>
<keyword evidence="2" id="KW-0028">Amino-acid biosynthesis</keyword>
<dbReference type="InterPro" id="IPR027363">
    <property type="entry name" value="M1Pi_N"/>
</dbReference>
<dbReference type="HAMAP" id="MF_01678">
    <property type="entry name" value="Salvage_MtnA"/>
    <property type="match status" value="1"/>
</dbReference>
<keyword evidence="1 2" id="KW-0413">Isomerase</keyword>
<evidence type="ECO:0000313" key="4">
    <source>
        <dbReference type="Proteomes" id="UP000604066"/>
    </source>
</evidence>
<feature type="binding site" evidence="2">
    <location>
        <position position="192"/>
    </location>
    <ligand>
        <name>substrate</name>
    </ligand>
</feature>
<dbReference type="Gene3D" id="3.40.50.10470">
    <property type="entry name" value="Translation initiation factor eif-2b, domain 2"/>
    <property type="match status" value="1"/>
</dbReference>
<comment type="caution">
    <text evidence="3">The sequence shown here is derived from an EMBL/GenBank/DDBJ whole genome shotgun (WGS) entry which is preliminary data.</text>
</comment>
<dbReference type="InterPro" id="IPR005251">
    <property type="entry name" value="IF-M1Pi"/>
</dbReference>
<dbReference type="NCBIfam" id="TIGR00524">
    <property type="entry name" value="eIF-2B_rel"/>
    <property type="match status" value="1"/>
</dbReference>
<dbReference type="GO" id="GO:0046523">
    <property type="term" value="F:S-methyl-5-thioribose-1-phosphate isomerase activity"/>
    <property type="evidence" value="ECO:0007669"/>
    <property type="project" value="UniProtKB-EC"/>
</dbReference>
<dbReference type="Pfam" id="PF01008">
    <property type="entry name" value="IF-2B"/>
    <property type="match status" value="1"/>
</dbReference>
<evidence type="ECO:0000313" key="3">
    <source>
        <dbReference type="EMBL" id="NYE58326.1"/>
    </source>
</evidence>
<comment type="pathway">
    <text evidence="2">Amino-acid biosynthesis; L-methionine biosynthesis via salvage pathway; L-methionine from S-methyl-5-thio-alpha-D-ribose 1-phosphate: step 1/6.</text>
</comment>
<dbReference type="InterPro" id="IPR011559">
    <property type="entry name" value="Initiation_fac_2B_a/b/d"/>
</dbReference>
<feature type="active site" description="Proton donor" evidence="2">
    <location>
        <position position="233"/>
    </location>
</feature>
<dbReference type="PANTHER" id="PTHR43475:SF1">
    <property type="entry name" value="METHYLTHIORIBOSE-1-PHOSPHATE ISOMERASE"/>
    <property type="match status" value="1"/>
</dbReference>
<comment type="function">
    <text evidence="2">Catalyzes the interconversion of methylthioribose-1-phosphate (MTR-1-P) into methylthioribulose-1-phosphate (MTRu-1-P).</text>
</comment>
<feature type="binding site" evidence="2">
    <location>
        <position position="85"/>
    </location>
    <ligand>
        <name>substrate</name>
    </ligand>
</feature>
<comment type="catalytic activity">
    <reaction evidence="2">
        <text>5-(methylsulfanyl)-alpha-D-ribose 1-phosphate = 5-(methylsulfanyl)-D-ribulose 1-phosphate</text>
        <dbReference type="Rhea" id="RHEA:19989"/>
        <dbReference type="ChEBI" id="CHEBI:58533"/>
        <dbReference type="ChEBI" id="CHEBI:58548"/>
        <dbReference type="EC" id="5.3.1.23"/>
    </reaction>
</comment>
<sequence length="343" mass="37839">MDTMYWEDNTLFLLDQTKLPIEVKYVKLKTYEEVAEAIVSMKVRGAPAIGAAAAYGMVLGVMGYRNDQNLEVYLKNVYETLKNTRPTAVNLFWALDRMWKKYLEVKNQTFEEIANALLNEANSIFYEDIELNKKIGAYGLEVVPENASILTHCNAGALATAGYGTALGVVRAAFEAGKLRKVFADETRPLLQGARLTAFELLEDGIDVTLICDNMAGYVMSLGLVDLVVVGADRVTANGDVANKIGTYSLAILAKEHGIPFYVAAPYSTIDLNLTSGQDIPIEERNPDEVRKIGDRLIAPPRVKVFNPAFDVTPAKYITGIITDRGIVRPPYKENIKKLFGGK</sequence>
<keyword evidence="4" id="KW-1185">Reference proteome</keyword>